<dbReference type="Proteomes" id="UP000265520">
    <property type="component" value="Unassembled WGS sequence"/>
</dbReference>
<reference evidence="1 2" key="1">
    <citation type="journal article" date="2018" name="Front. Plant Sci.">
        <title>Red Clover (Trifolium pratense) and Zigzag Clover (T. medium) - A Picture of Genomic Similarities and Differences.</title>
        <authorList>
            <person name="Dluhosova J."/>
            <person name="Istvanek J."/>
            <person name="Nedelnik J."/>
            <person name="Repkova J."/>
        </authorList>
    </citation>
    <scope>NUCLEOTIDE SEQUENCE [LARGE SCALE GENOMIC DNA]</scope>
    <source>
        <strain evidence="2">cv. 10/8</strain>
        <tissue evidence="1">Leaf</tissue>
    </source>
</reference>
<organism evidence="1 2">
    <name type="scientific">Trifolium medium</name>
    <dbReference type="NCBI Taxonomy" id="97028"/>
    <lineage>
        <taxon>Eukaryota</taxon>
        <taxon>Viridiplantae</taxon>
        <taxon>Streptophyta</taxon>
        <taxon>Embryophyta</taxon>
        <taxon>Tracheophyta</taxon>
        <taxon>Spermatophyta</taxon>
        <taxon>Magnoliopsida</taxon>
        <taxon>eudicotyledons</taxon>
        <taxon>Gunneridae</taxon>
        <taxon>Pentapetalae</taxon>
        <taxon>rosids</taxon>
        <taxon>fabids</taxon>
        <taxon>Fabales</taxon>
        <taxon>Fabaceae</taxon>
        <taxon>Papilionoideae</taxon>
        <taxon>50 kb inversion clade</taxon>
        <taxon>NPAAA clade</taxon>
        <taxon>Hologalegina</taxon>
        <taxon>IRL clade</taxon>
        <taxon>Trifolieae</taxon>
        <taxon>Trifolium</taxon>
    </lineage>
</organism>
<accession>A0A392SR88</accession>
<protein>
    <submittedName>
        <fullName evidence="1">Uncharacterized protein</fullName>
    </submittedName>
</protein>
<evidence type="ECO:0000313" key="1">
    <source>
        <dbReference type="EMBL" id="MCI51381.1"/>
    </source>
</evidence>
<feature type="non-terminal residue" evidence="1">
    <location>
        <position position="34"/>
    </location>
</feature>
<evidence type="ECO:0000313" key="2">
    <source>
        <dbReference type="Proteomes" id="UP000265520"/>
    </source>
</evidence>
<comment type="caution">
    <text evidence="1">The sequence shown here is derived from an EMBL/GenBank/DDBJ whole genome shotgun (WGS) entry which is preliminary data.</text>
</comment>
<sequence length="34" mass="3804">MPFGLGQFICWVTTRSVGGAGWRSPWQVRGRGPR</sequence>
<keyword evidence="2" id="KW-1185">Reference proteome</keyword>
<proteinExistence type="predicted"/>
<dbReference type="AlphaFoldDB" id="A0A392SR88"/>
<dbReference type="EMBL" id="LXQA010430884">
    <property type="protein sequence ID" value="MCI51381.1"/>
    <property type="molecule type" value="Genomic_DNA"/>
</dbReference>
<name>A0A392SR88_9FABA</name>